<dbReference type="PANTHER" id="PTHR43777">
    <property type="entry name" value="MOLYBDENUM COFACTOR CYTIDYLYLTRANSFERASE"/>
    <property type="match status" value="1"/>
</dbReference>
<proteinExistence type="predicted"/>
<reference evidence="3" key="1">
    <citation type="journal article" date="2020" name="mSystems">
        <title>Genome- and Community-Level Interaction Insights into Carbon Utilization and Element Cycling Functions of Hydrothermarchaeota in Hydrothermal Sediment.</title>
        <authorList>
            <person name="Zhou Z."/>
            <person name="Liu Y."/>
            <person name="Xu W."/>
            <person name="Pan J."/>
            <person name="Luo Z.H."/>
            <person name="Li M."/>
        </authorList>
    </citation>
    <scope>NUCLEOTIDE SEQUENCE [LARGE SCALE GENOMIC DNA]</scope>
    <source>
        <strain evidence="3">HyVt-324</strain>
    </source>
</reference>
<evidence type="ECO:0000259" key="2">
    <source>
        <dbReference type="Pfam" id="PF12804"/>
    </source>
</evidence>
<dbReference type="Pfam" id="PF12804">
    <property type="entry name" value="NTP_transf_3"/>
    <property type="match status" value="1"/>
</dbReference>
<dbReference type="EMBL" id="DRFO01000034">
    <property type="protein sequence ID" value="HDZ57756.1"/>
    <property type="molecule type" value="Genomic_DNA"/>
</dbReference>
<accession>A0A7V1BQU6</accession>
<dbReference type="Gene3D" id="3.90.550.10">
    <property type="entry name" value="Spore Coat Polysaccharide Biosynthesis Protein SpsA, Chain A"/>
    <property type="match status" value="1"/>
</dbReference>
<name>A0A7V1BQU6_9GAMM</name>
<dbReference type="InterPro" id="IPR029044">
    <property type="entry name" value="Nucleotide-diphossugar_trans"/>
</dbReference>
<dbReference type="CDD" id="cd04182">
    <property type="entry name" value="GT_2_like_f"/>
    <property type="match status" value="1"/>
</dbReference>
<dbReference type="SUPFAM" id="SSF53448">
    <property type="entry name" value="Nucleotide-diphospho-sugar transferases"/>
    <property type="match status" value="1"/>
</dbReference>
<gene>
    <name evidence="3" type="ORF">ENH64_14975</name>
</gene>
<dbReference type="Proteomes" id="UP000885703">
    <property type="component" value="Unassembled WGS sequence"/>
</dbReference>
<protein>
    <submittedName>
        <fullName evidence="3">Nucleotidyltransferase family protein</fullName>
    </submittedName>
</protein>
<evidence type="ECO:0000313" key="3">
    <source>
        <dbReference type="EMBL" id="HDZ57756.1"/>
    </source>
</evidence>
<dbReference type="AlphaFoldDB" id="A0A7V1BQU6"/>
<dbReference type="InterPro" id="IPR025877">
    <property type="entry name" value="MobA-like_NTP_Trfase"/>
</dbReference>
<comment type="caution">
    <text evidence="3">The sequence shown here is derived from an EMBL/GenBank/DDBJ whole genome shotgun (WGS) entry which is preliminary data.</text>
</comment>
<feature type="domain" description="MobA-like NTP transferase" evidence="2">
    <location>
        <begin position="22"/>
        <end position="185"/>
    </location>
</feature>
<dbReference type="GO" id="GO:0016779">
    <property type="term" value="F:nucleotidyltransferase activity"/>
    <property type="evidence" value="ECO:0007669"/>
    <property type="project" value="UniProtKB-ARBA"/>
</dbReference>
<dbReference type="PANTHER" id="PTHR43777:SF1">
    <property type="entry name" value="MOLYBDENUM COFACTOR CYTIDYLYLTRANSFERASE"/>
    <property type="match status" value="1"/>
</dbReference>
<organism evidence="3">
    <name type="scientific">Halopseudomonas xinjiangensis</name>
    <dbReference type="NCBI Taxonomy" id="487184"/>
    <lineage>
        <taxon>Bacteria</taxon>
        <taxon>Pseudomonadati</taxon>
        <taxon>Pseudomonadota</taxon>
        <taxon>Gammaproteobacteria</taxon>
        <taxon>Pseudomonadales</taxon>
        <taxon>Pseudomonadaceae</taxon>
        <taxon>Halopseudomonas</taxon>
    </lineage>
</organism>
<sequence length="224" mass="24118">MERSSRLSRSVVVHEPVAGLCALVMAAGQGSRYRAQLDVDKLLAPWLAESDSPPVLLATLIALQGVAERLVVVASKDNPALLDWLDCHARELNIELCLVQTRGLGHSLSQAVERYPASRGWLVALGDMPYVRPESVVRIAGAMTEDNLVVPVFRGQRGHPRGIGSRHYASLRALDGDSGAQGLFSGPVLELELADPGVLQDIDRPQDRLPQGGLSSLIHQCSIP</sequence>
<keyword evidence="1" id="KW-0460">Magnesium</keyword>
<evidence type="ECO:0000256" key="1">
    <source>
        <dbReference type="ARBA" id="ARBA00022842"/>
    </source>
</evidence>